<organism evidence="2 3">
    <name type="scientific">Umbelopsis ramanniana AG</name>
    <dbReference type="NCBI Taxonomy" id="1314678"/>
    <lineage>
        <taxon>Eukaryota</taxon>
        <taxon>Fungi</taxon>
        <taxon>Fungi incertae sedis</taxon>
        <taxon>Mucoromycota</taxon>
        <taxon>Mucoromycotina</taxon>
        <taxon>Umbelopsidomycetes</taxon>
        <taxon>Umbelopsidales</taxon>
        <taxon>Umbelopsidaceae</taxon>
        <taxon>Umbelopsis</taxon>
    </lineage>
</organism>
<gene>
    <name evidence="2" type="ORF">K450DRAFT_263144</name>
</gene>
<evidence type="ECO:0000313" key="2">
    <source>
        <dbReference type="EMBL" id="KAI8575143.1"/>
    </source>
</evidence>
<keyword evidence="3" id="KW-1185">Reference proteome</keyword>
<evidence type="ECO:0000256" key="1">
    <source>
        <dbReference type="SAM" id="Phobius"/>
    </source>
</evidence>
<keyword evidence="1" id="KW-0812">Transmembrane</keyword>
<dbReference type="InterPro" id="IPR036028">
    <property type="entry name" value="SH3-like_dom_sf"/>
</dbReference>
<reference evidence="2" key="1">
    <citation type="submission" date="2021-06" db="EMBL/GenBank/DDBJ databases">
        <authorList>
            <consortium name="DOE Joint Genome Institute"/>
            <person name="Mondo S.J."/>
            <person name="Amses K.R."/>
            <person name="Simmons D.R."/>
            <person name="Longcore J.E."/>
            <person name="Seto K."/>
            <person name="Alves G.H."/>
            <person name="Bonds A.E."/>
            <person name="Quandt C.A."/>
            <person name="Davis W.J."/>
            <person name="Chang Y."/>
            <person name="Letcher P.M."/>
            <person name="Powell M.J."/>
            <person name="Kuo A."/>
            <person name="Labutti K."/>
            <person name="Pangilinan J."/>
            <person name="Andreopoulos W."/>
            <person name="Tritt A."/>
            <person name="Riley R."/>
            <person name="Hundley H."/>
            <person name="Johnson J."/>
            <person name="Lipzen A."/>
            <person name="Barry K."/>
            <person name="Berbee M.L."/>
            <person name="Buchler N.E."/>
            <person name="Grigoriev I.V."/>
            <person name="Spatafora J.W."/>
            <person name="Stajich J.E."/>
            <person name="James T.Y."/>
        </authorList>
    </citation>
    <scope>NUCLEOTIDE SEQUENCE</scope>
    <source>
        <strain evidence="2">AG</strain>
    </source>
</reference>
<dbReference type="RefSeq" id="XP_051440147.1">
    <property type="nucleotide sequence ID" value="XM_051592597.1"/>
</dbReference>
<dbReference type="EMBL" id="MU620997">
    <property type="protein sequence ID" value="KAI8575143.1"/>
    <property type="molecule type" value="Genomic_DNA"/>
</dbReference>
<accession>A0AAD5DZ11</accession>
<dbReference type="GeneID" id="75917939"/>
<feature type="transmembrane region" description="Helical" evidence="1">
    <location>
        <begin position="129"/>
        <end position="150"/>
    </location>
</feature>
<dbReference type="AlphaFoldDB" id="A0AAD5DZ11"/>
<dbReference type="SUPFAM" id="SSF50044">
    <property type="entry name" value="SH3-domain"/>
    <property type="match status" value="1"/>
</dbReference>
<dbReference type="Proteomes" id="UP001206595">
    <property type="component" value="Unassembled WGS sequence"/>
</dbReference>
<evidence type="ECO:0008006" key="4">
    <source>
        <dbReference type="Google" id="ProtNLM"/>
    </source>
</evidence>
<evidence type="ECO:0000313" key="3">
    <source>
        <dbReference type="Proteomes" id="UP001206595"/>
    </source>
</evidence>
<sequence length="247" mass="28219">MPRYRSCKKINCHQHLLFILFLSFPHHLFFLVSSAFLFLSSFALYSYRTPFIHQHTPSTYHTDPSLIYPHRHSPTMILHHYTLLTMLFYISSAIAMPFRKRADVPSHSSDVTYNAQAGNTVGSSPTTGAGIGIGVAFGIMGLVALCLQLYRRQQRKKRQAWLADLQSPVTFYRPNSESYQVFIAVSAYEPSLSDEVPIRVGDRIHIHGYYDEEWAYGQNETLAVHGIYNHSVMTNSNPKTDVTFLRI</sequence>
<proteinExistence type="predicted"/>
<protein>
    <recommendedName>
        <fullName evidence="4">SH3 domain-containing protein</fullName>
    </recommendedName>
</protein>
<keyword evidence="1" id="KW-1133">Transmembrane helix</keyword>
<feature type="transmembrane region" description="Helical" evidence="1">
    <location>
        <begin position="28"/>
        <end position="47"/>
    </location>
</feature>
<name>A0AAD5DZ11_UMBRA</name>
<keyword evidence="1" id="KW-0472">Membrane</keyword>
<reference evidence="2" key="2">
    <citation type="journal article" date="2022" name="Proc. Natl. Acad. Sci. U.S.A.">
        <title>Diploid-dominant life cycles characterize the early evolution of Fungi.</title>
        <authorList>
            <person name="Amses K.R."/>
            <person name="Simmons D.R."/>
            <person name="Longcore J.E."/>
            <person name="Mondo S.J."/>
            <person name="Seto K."/>
            <person name="Jeronimo G.H."/>
            <person name="Bonds A.E."/>
            <person name="Quandt C.A."/>
            <person name="Davis W.J."/>
            <person name="Chang Y."/>
            <person name="Federici B.A."/>
            <person name="Kuo A."/>
            <person name="LaButti K."/>
            <person name="Pangilinan J."/>
            <person name="Andreopoulos W."/>
            <person name="Tritt A."/>
            <person name="Riley R."/>
            <person name="Hundley H."/>
            <person name="Johnson J."/>
            <person name="Lipzen A."/>
            <person name="Barry K."/>
            <person name="Lang B.F."/>
            <person name="Cuomo C.A."/>
            <person name="Buchler N.E."/>
            <person name="Grigoriev I.V."/>
            <person name="Spatafora J.W."/>
            <person name="Stajich J.E."/>
            <person name="James T.Y."/>
        </authorList>
    </citation>
    <scope>NUCLEOTIDE SEQUENCE</scope>
    <source>
        <strain evidence="2">AG</strain>
    </source>
</reference>
<dbReference type="Gene3D" id="2.30.30.40">
    <property type="entry name" value="SH3 Domains"/>
    <property type="match status" value="1"/>
</dbReference>
<comment type="caution">
    <text evidence="2">The sequence shown here is derived from an EMBL/GenBank/DDBJ whole genome shotgun (WGS) entry which is preliminary data.</text>
</comment>
<dbReference type="CDD" id="cd00174">
    <property type="entry name" value="SH3"/>
    <property type="match status" value="1"/>
</dbReference>